<proteinExistence type="predicted"/>
<comment type="caution">
    <text evidence="1">The sequence shown here is derived from an EMBL/GenBank/DDBJ whole genome shotgun (WGS) entry which is preliminary data.</text>
</comment>
<evidence type="ECO:0000313" key="1">
    <source>
        <dbReference type="EMBL" id="OMJ79419.1"/>
    </source>
</evidence>
<dbReference type="Proteomes" id="UP000187209">
    <property type="component" value="Unassembled WGS sequence"/>
</dbReference>
<dbReference type="EMBL" id="MPUH01000472">
    <property type="protein sequence ID" value="OMJ79419.1"/>
    <property type="molecule type" value="Genomic_DNA"/>
</dbReference>
<keyword evidence="2" id="KW-1185">Reference proteome</keyword>
<accession>A0A1R2BRH0</accession>
<protein>
    <submittedName>
        <fullName evidence="1">Uncharacterized protein</fullName>
    </submittedName>
</protein>
<reference evidence="1 2" key="1">
    <citation type="submission" date="2016-11" db="EMBL/GenBank/DDBJ databases">
        <title>The macronuclear genome of Stentor coeruleus: a giant cell with tiny introns.</title>
        <authorList>
            <person name="Slabodnick M."/>
            <person name="Ruby J.G."/>
            <person name="Reiff S.B."/>
            <person name="Swart E.C."/>
            <person name="Gosai S."/>
            <person name="Prabakaran S."/>
            <person name="Witkowska E."/>
            <person name="Larue G.E."/>
            <person name="Fisher S."/>
            <person name="Freeman R.M."/>
            <person name="Gunawardena J."/>
            <person name="Chu W."/>
            <person name="Stover N.A."/>
            <person name="Gregory B.D."/>
            <person name="Nowacki M."/>
            <person name="Derisi J."/>
            <person name="Roy S.W."/>
            <person name="Marshall W.F."/>
            <person name="Sood P."/>
        </authorList>
    </citation>
    <scope>NUCLEOTIDE SEQUENCE [LARGE SCALE GENOMIC DNA]</scope>
    <source>
        <strain evidence="1">WM001</strain>
    </source>
</reference>
<dbReference type="AlphaFoldDB" id="A0A1R2BRH0"/>
<evidence type="ECO:0000313" key="2">
    <source>
        <dbReference type="Proteomes" id="UP000187209"/>
    </source>
</evidence>
<name>A0A1R2BRH0_9CILI</name>
<sequence>MGNSDQGCTCMRPRERNRNIVNWKNSYLESLKELAFKGFKWAESLYGIILVWDRKHDSYFQNSPRWQFFLTRTCSQSALEYHTNPRHKNIFKELDEDFKDSRNPIGAVIIQFSQSYMSEYHDLIKDIILEKDVNKATSTLNKISNEISSVLDILSDTTFLFYDFLGKLLKNKTSEMRGLLITQIFSGEIYRMIYDLTNFLHKDLADTIARIEIIRQNEQIDEKVIVKLRQISIVESPYEKTHYLFGLKNLIQSKNLSETEIHPYIWTHIQESNVKDIFTHLKMIDIFAVEPMDSCFNLFHSSLSSLQILTQKHPF</sequence>
<gene>
    <name evidence="1" type="ORF">SteCoe_20574</name>
</gene>
<organism evidence="1 2">
    <name type="scientific">Stentor coeruleus</name>
    <dbReference type="NCBI Taxonomy" id="5963"/>
    <lineage>
        <taxon>Eukaryota</taxon>
        <taxon>Sar</taxon>
        <taxon>Alveolata</taxon>
        <taxon>Ciliophora</taxon>
        <taxon>Postciliodesmatophora</taxon>
        <taxon>Heterotrichea</taxon>
        <taxon>Heterotrichida</taxon>
        <taxon>Stentoridae</taxon>
        <taxon>Stentor</taxon>
    </lineage>
</organism>